<dbReference type="EMBL" id="RCZP01000041">
    <property type="protein sequence ID" value="TPG46377.1"/>
    <property type="molecule type" value="Genomic_DNA"/>
</dbReference>
<organism evidence="2 3">
    <name type="scientific">Muricoccus nepalensis</name>
    <dbReference type="NCBI Taxonomy" id="1854500"/>
    <lineage>
        <taxon>Bacteria</taxon>
        <taxon>Pseudomonadati</taxon>
        <taxon>Pseudomonadota</taxon>
        <taxon>Alphaproteobacteria</taxon>
        <taxon>Acetobacterales</taxon>
        <taxon>Roseomonadaceae</taxon>
        <taxon>Muricoccus</taxon>
    </lineage>
</organism>
<dbReference type="RefSeq" id="WP_140886462.1">
    <property type="nucleotide sequence ID" value="NZ_RCZP01000041.1"/>
</dbReference>
<dbReference type="OrthoDB" id="8060768at2"/>
<dbReference type="Proteomes" id="UP000317078">
    <property type="component" value="Unassembled WGS sequence"/>
</dbReference>
<evidence type="ECO:0000256" key="1">
    <source>
        <dbReference type="SAM" id="MobiDB-lite"/>
    </source>
</evidence>
<reference evidence="2 3" key="1">
    <citation type="journal article" date="2019" name="Environ. Microbiol.">
        <title>Species interactions and distinct microbial communities in high Arctic permafrost affected cryosols are associated with the CH4 and CO2 gas fluxes.</title>
        <authorList>
            <person name="Altshuler I."/>
            <person name="Hamel J."/>
            <person name="Turney S."/>
            <person name="Magnuson E."/>
            <person name="Levesque R."/>
            <person name="Greer C."/>
            <person name="Whyte L.G."/>
        </authorList>
    </citation>
    <scope>NUCLEOTIDE SEQUENCE [LARGE SCALE GENOMIC DNA]</scope>
    <source>
        <strain evidence="2 3">S9.3B</strain>
    </source>
</reference>
<accession>A0A502FAH3</accession>
<protein>
    <submittedName>
        <fullName evidence="2">Uncharacterized protein</fullName>
    </submittedName>
</protein>
<sequence>MNTSPQPAALGPFVRIKDLSGANGDDPVEEIRGFSTVADAATFARRYVRDSIERCRAPGMDADAVLAAWFAFGEDAEALDPSGDHWTSAADIRAFAEKPSRKKSERDWRALDPRRSMAEDEESDEAADDAEGDDA</sequence>
<name>A0A502FAH3_9PROT</name>
<keyword evidence="3" id="KW-1185">Reference proteome</keyword>
<evidence type="ECO:0000313" key="3">
    <source>
        <dbReference type="Proteomes" id="UP000317078"/>
    </source>
</evidence>
<feature type="compositionally biased region" description="Acidic residues" evidence="1">
    <location>
        <begin position="119"/>
        <end position="135"/>
    </location>
</feature>
<comment type="caution">
    <text evidence="2">The sequence shown here is derived from an EMBL/GenBank/DDBJ whole genome shotgun (WGS) entry which is preliminary data.</text>
</comment>
<dbReference type="AlphaFoldDB" id="A0A502FAH3"/>
<feature type="compositionally biased region" description="Basic and acidic residues" evidence="1">
    <location>
        <begin position="97"/>
        <end position="118"/>
    </location>
</feature>
<evidence type="ECO:0000313" key="2">
    <source>
        <dbReference type="EMBL" id="TPG46377.1"/>
    </source>
</evidence>
<feature type="region of interest" description="Disordered" evidence="1">
    <location>
        <begin position="97"/>
        <end position="135"/>
    </location>
</feature>
<proteinExistence type="predicted"/>
<gene>
    <name evidence="2" type="ORF">EAH89_25065</name>
</gene>